<dbReference type="GO" id="GO:0005886">
    <property type="term" value="C:plasma membrane"/>
    <property type="evidence" value="ECO:0007669"/>
    <property type="project" value="UniProtKB-SubCell"/>
</dbReference>
<keyword evidence="8 14" id="KW-0418">Kinase</keyword>
<protein>
    <recommendedName>
        <fullName evidence="3">histidine kinase</fullName>
        <ecNumber evidence="3">2.7.13.3</ecNumber>
    </recommendedName>
</protein>
<dbReference type="GO" id="GO:0016036">
    <property type="term" value="P:cellular response to phosphate starvation"/>
    <property type="evidence" value="ECO:0007669"/>
    <property type="project" value="TreeGrafter"/>
</dbReference>
<dbReference type="Gene3D" id="1.10.287.130">
    <property type="match status" value="1"/>
</dbReference>
<dbReference type="InterPro" id="IPR036097">
    <property type="entry name" value="HisK_dim/P_sf"/>
</dbReference>
<evidence type="ECO:0000259" key="13">
    <source>
        <dbReference type="PROSITE" id="PS50109"/>
    </source>
</evidence>
<dbReference type="InterPro" id="IPR005467">
    <property type="entry name" value="His_kinase_dom"/>
</dbReference>
<dbReference type="Gene3D" id="3.30.565.10">
    <property type="entry name" value="Histidine kinase-like ATPase, C-terminal domain"/>
    <property type="match status" value="1"/>
</dbReference>
<dbReference type="EC" id="2.7.13.3" evidence="3"/>
<dbReference type="PANTHER" id="PTHR45453:SF2">
    <property type="entry name" value="HISTIDINE KINASE"/>
    <property type="match status" value="1"/>
</dbReference>
<dbReference type="InterPro" id="IPR036890">
    <property type="entry name" value="HATPase_C_sf"/>
</dbReference>
<evidence type="ECO:0000313" key="14">
    <source>
        <dbReference type="EMBL" id="HJC64987.1"/>
    </source>
</evidence>
<gene>
    <name evidence="14" type="ORF">H9753_15445</name>
</gene>
<dbReference type="SMART" id="SM00387">
    <property type="entry name" value="HATPase_c"/>
    <property type="match status" value="1"/>
</dbReference>
<evidence type="ECO:0000313" key="15">
    <source>
        <dbReference type="Proteomes" id="UP000823886"/>
    </source>
</evidence>
<keyword evidence="6" id="KW-0808">Transferase</keyword>
<evidence type="ECO:0000256" key="9">
    <source>
        <dbReference type="ARBA" id="ARBA00022989"/>
    </source>
</evidence>
<feature type="transmembrane region" description="Helical" evidence="12">
    <location>
        <begin position="37"/>
        <end position="58"/>
    </location>
</feature>
<keyword evidence="4" id="KW-1003">Cell membrane</keyword>
<name>A0A9D2PPS9_9FIRM</name>
<proteinExistence type="predicted"/>
<dbReference type="InterPro" id="IPR003594">
    <property type="entry name" value="HATPase_dom"/>
</dbReference>
<evidence type="ECO:0000256" key="11">
    <source>
        <dbReference type="ARBA" id="ARBA00023136"/>
    </source>
</evidence>
<accession>A0A9D2PPS9</accession>
<dbReference type="SUPFAM" id="SSF55874">
    <property type="entry name" value="ATPase domain of HSP90 chaperone/DNA topoisomerase II/histidine kinase"/>
    <property type="match status" value="1"/>
</dbReference>
<evidence type="ECO:0000256" key="8">
    <source>
        <dbReference type="ARBA" id="ARBA00022777"/>
    </source>
</evidence>
<sequence>MNAGQYWKNRLPFLCIQLLSMAALSVFLLINGNSTDVVALILFVWAVLLMVCMLTAFWMKKKRLDRLLALADKVEEKYLISEIAPKPMQAEEEVWHRLLKLAGRSMLEQIGEVKQERKEYREYIEQWIHEIKTPLTAIQLLCENNRSEPTREILGELEKVSRYVEQTLYYARSGHTEKDYSIKPVCVEQVIHQAVTDNKYLLLKNQVTIQVEAFPCTVYSDEKWLRFLLNQLIVNAVKYKDKDPVLKFYGKEDGARICLLVEDNGIGICPEDLPRIFEKGFTGKNGRKAGGSTGLGLYLCKCLCRKLGMEIQAEPLEKGTRMILSFYRNDYIYQVQEK</sequence>
<organism evidence="14 15">
    <name type="scientific">Candidatus Blautia merdavium</name>
    <dbReference type="NCBI Taxonomy" id="2838494"/>
    <lineage>
        <taxon>Bacteria</taxon>
        <taxon>Bacillati</taxon>
        <taxon>Bacillota</taxon>
        <taxon>Clostridia</taxon>
        <taxon>Lachnospirales</taxon>
        <taxon>Lachnospiraceae</taxon>
        <taxon>Blautia</taxon>
    </lineage>
</organism>
<reference evidence="14" key="1">
    <citation type="journal article" date="2021" name="PeerJ">
        <title>Extensive microbial diversity within the chicken gut microbiome revealed by metagenomics and culture.</title>
        <authorList>
            <person name="Gilroy R."/>
            <person name="Ravi A."/>
            <person name="Getino M."/>
            <person name="Pursley I."/>
            <person name="Horton D.L."/>
            <person name="Alikhan N.F."/>
            <person name="Baker D."/>
            <person name="Gharbi K."/>
            <person name="Hall N."/>
            <person name="Watson M."/>
            <person name="Adriaenssens E.M."/>
            <person name="Foster-Nyarko E."/>
            <person name="Jarju S."/>
            <person name="Secka A."/>
            <person name="Antonio M."/>
            <person name="Oren A."/>
            <person name="Chaudhuri R.R."/>
            <person name="La Ragione R."/>
            <person name="Hildebrand F."/>
            <person name="Pallen M.J."/>
        </authorList>
    </citation>
    <scope>NUCLEOTIDE SEQUENCE</scope>
    <source>
        <strain evidence="14">ChiBcec2-3848</strain>
    </source>
</reference>
<evidence type="ECO:0000256" key="12">
    <source>
        <dbReference type="SAM" id="Phobius"/>
    </source>
</evidence>
<dbReference type="SMART" id="SM00388">
    <property type="entry name" value="HisKA"/>
    <property type="match status" value="1"/>
</dbReference>
<dbReference type="GO" id="GO:0004721">
    <property type="term" value="F:phosphoprotein phosphatase activity"/>
    <property type="evidence" value="ECO:0007669"/>
    <property type="project" value="TreeGrafter"/>
</dbReference>
<evidence type="ECO:0000256" key="1">
    <source>
        <dbReference type="ARBA" id="ARBA00000085"/>
    </source>
</evidence>
<dbReference type="GO" id="GO:0000155">
    <property type="term" value="F:phosphorelay sensor kinase activity"/>
    <property type="evidence" value="ECO:0007669"/>
    <property type="project" value="InterPro"/>
</dbReference>
<dbReference type="EMBL" id="DWVZ01000224">
    <property type="protein sequence ID" value="HJC64987.1"/>
    <property type="molecule type" value="Genomic_DNA"/>
</dbReference>
<dbReference type="InterPro" id="IPR003661">
    <property type="entry name" value="HisK_dim/P_dom"/>
</dbReference>
<dbReference type="AlphaFoldDB" id="A0A9D2PPS9"/>
<evidence type="ECO:0000256" key="7">
    <source>
        <dbReference type="ARBA" id="ARBA00022692"/>
    </source>
</evidence>
<keyword evidence="7 12" id="KW-0812">Transmembrane</keyword>
<comment type="catalytic activity">
    <reaction evidence="1">
        <text>ATP + protein L-histidine = ADP + protein N-phospho-L-histidine.</text>
        <dbReference type="EC" id="2.7.13.3"/>
    </reaction>
</comment>
<evidence type="ECO:0000256" key="10">
    <source>
        <dbReference type="ARBA" id="ARBA00023012"/>
    </source>
</evidence>
<evidence type="ECO:0000256" key="3">
    <source>
        <dbReference type="ARBA" id="ARBA00012438"/>
    </source>
</evidence>
<evidence type="ECO:0000256" key="4">
    <source>
        <dbReference type="ARBA" id="ARBA00022475"/>
    </source>
</evidence>
<feature type="transmembrane region" description="Helical" evidence="12">
    <location>
        <begin position="12"/>
        <end position="31"/>
    </location>
</feature>
<dbReference type="PANTHER" id="PTHR45453">
    <property type="entry name" value="PHOSPHATE REGULON SENSOR PROTEIN PHOR"/>
    <property type="match status" value="1"/>
</dbReference>
<evidence type="ECO:0000256" key="5">
    <source>
        <dbReference type="ARBA" id="ARBA00022553"/>
    </source>
</evidence>
<dbReference type="SUPFAM" id="SSF47384">
    <property type="entry name" value="Homodimeric domain of signal transducing histidine kinase"/>
    <property type="match status" value="1"/>
</dbReference>
<reference evidence="14" key="2">
    <citation type="submission" date="2021-04" db="EMBL/GenBank/DDBJ databases">
        <authorList>
            <person name="Gilroy R."/>
        </authorList>
    </citation>
    <scope>NUCLEOTIDE SEQUENCE</scope>
    <source>
        <strain evidence="14">ChiBcec2-3848</strain>
    </source>
</reference>
<feature type="domain" description="Histidine kinase" evidence="13">
    <location>
        <begin position="126"/>
        <end position="330"/>
    </location>
</feature>
<dbReference type="CDD" id="cd00082">
    <property type="entry name" value="HisKA"/>
    <property type="match status" value="1"/>
</dbReference>
<keyword evidence="5" id="KW-0597">Phosphoprotein</keyword>
<dbReference type="InterPro" id="IPR050351">
    <property type="entry name" value="BphY/WalK/GraS-like"/>
</dbReference>
<keyword evidence="9 12" id="KW-1133">Transmembrane helix</keyword>
<comment type="subcellular location">
    <subcellularLocation>
        <location evidence="2">Cell membrane</location>
        <topology evidence="2">Multi-pass membrane protein</topology>
    </subcellularLocation>
</comment>
<comment type="caution">
    <text evidence="14">The sequence shown here is derived from an EMBL/GenBank/DDBJ whole genome shotgun (WGS) entry which is preliminary data.</text>
</comment>
<evidence type="ECO:0000256" key="2">
    <source>
        <dbReference type="ARBA" id="ARBA00004651"/>
    </source>
</evidence>
<dbReference type="Pfam" id="PF02518">
    <property type="entry name" value="HATPase_c"/>
    <property type="match status" value="1"/>
</dbReference>
<evidence type="ECO:0000256" key="6">
    <source>
        <dbReference type="ARBA" id="ARBA00022679"/>
    </source>
</evidence>
<keyword evidence="11 12" id="KW-0472">Membrane</keyword>
<dbReference type="PRINTS" id="PR00344">
    <property type="entry name" value="BCTRLSENSOR"/>
</dbReference>
<dbReference type="Proteomes" id="UP000823886">
    <property type="component" value="Unassembled WGS sequence"/>
</dbReference>
<keyword evidence="10" id="KW-0902">Two-component regulatory system</keyword>
<dbReference type="InterPro" id="IPR004358">
    <property type="entry name" value="Sig_transdc_His_kin-like_C"/>
</dbReference>
<dbReference type="PROSITE" id="PS50109">
    <property type="entry name" value="HIS_KIN"/>
    <property type="match status" value="1"/>
</dbReference>